<protein>
    <submittedName>
        <fullName evidence="2">Uncharacterized protein</fullName>
    </submittedName>
</protein>
<dbReference type="Proteomes" id="UP000720124">
    <property type="component" value="Unassembled WGS sequence"/>
</dbReference>
<feature type="signal peptide" evidence="1">
    <location>
        <begin position="1"/>
        <end position="24"/>
    </location>
</feature>
<proteinExistence type="predicted"/>
<evidence type="ECO:0000313" key="3">
    <source>
        <dbReference type="Proteomes" id="UP000720124"/>
    </source>
</evidence>
<accession>A0ABS7LS02</accession>
<gene>
    <name evidence="2" type="ORF">HJA87_30045</name>
</gene>
<organism evidence="2 3">
    <name type="scientific">Rhizobium bangladeshense</name>
    <dbReference type="NCBI Taxonomy" id="1138189"/>
    <lineage>
        <taxon>Bacteria</taxon>
        <taxon>Pseudomonadati</taxon>
        <taxon>Pseudomonadota</taxon>
        <taxon>Alphaproteobacteria</taxon>
        <taxon>Hyphomicrobiales</taxon>
        <taxon>Rhizobiaceae</taxon>
        <taxon>Rhizobium/Agrobacterium group</taxon>
        <taxon>Rhizobium</taxon>
    </lineage>
</organism>
<dbReference type="EMBL" id="JABTXI010000017">
    <property type="protein sequence ID" value="MBY3594080.1"/>
    <property type="molecule type" value="Genomic_DNA"/>
</dbReference>
<reference evidence="2 3" key="1">
    <citation type="submission" date="2020-06" db="EMBL/GenBank/DDBJ databases">
        <title>Global-level population genomics: horizontal gene transfer, symbiosis and evolution in Rhizobia.</title>
        <authorList>
            <person name="Gai Y."/>
        </authorList>
    </citation>
    <scope>NUCLEOTIDE SEQUENCE [LARGE SCALE GENOMIC DNA]</scope>
    <source>
        <strain evidence="2 3">PLR6_1b</strain>
    </source>
</reference>
<comment type="caution">
    <text evidence="2">The sequence shown here is derived from an EMBL/GenBank/DDBJ whole genome shotgun (WGS) entry which is preliminary data.</text>
</comment>
<dbReference type="RefSeq" id="WP_221095618.1">
    <property type="nucleotide sequence ID" value="NZ_JABDWX010000018.1"/>
</dbReference>
<evidence type="ECO:0000313" key="2">
    <source>
        <dbReference type="EMBL" id="MBY3594080.1"/>
    </source>
</evidence>
<keyword evidence="1" id="KW-0732">Signal</keyword>
<feature type="chain" id="PRO_5045089974" evidence="1">
    <location>
        <begin position="25"/>
        <end position="81"/>
    </location>
</feature>
<name>A0ABS7LS02_9HYPH</name>
<keyword evidence="3" id="KW-1185">Reference proteome</keyword>
<sequence length="81" mass="9003">MRKINLNCAVAALATCSFAAPALAMTIVTRGPAFTMSERGVTFGAVRKREHRRYRHDGCETRCVPRQTDEGEVTRTASHCY</sequence>
<evidence type="ECO:0000256" key="1">
    <source>
        <dbReference type="SAM" id="SignalP"/>
    </source>
</evidence>